<evidence type="ECO:0000313" key="3">
    <source>
        <dbReference type="Proteomes" id="UP001589838"/>
    </source>
</evidence>
<dbReference type="InterPro" id="IPR036249">
    <property type="entry name" value="Thioredoxin-like_sf"/>
</dbReference>
<organism evidence="2 3">
    <name type="scientific">Halalkalibacter kiskunsagensis</name>
    <dbReference type="NCBI Taxonomy" id="1548599"/>
    <lineage>
        <taxon>Bacteria</taxon>
        <taxon>Bacillati</taxon>
        <taxon>Bacillota</taxon>
        <taxon>Bacilli</taxon>
        <taxon>Bacillales</taxon>
        <taxon>Bacillaceae</taxon>
        <taxon>Halalkalibacter</taxon>
    </lineage>
</organism>
<keyword evidence="3" id="KW-1185">Reference proteome</keyword>
<evidence type="ECO:0000256" key="1">
    <source>
        <dbReference type="SAM" id="SignalP"/>
    </source>
</evidence>
<gene>
    <name evidence="2" type="ORF">ACFFHM_08765</name>
</gene>
<dbReference type="SUPFAM" id="SSF52833">
    <property type="entry name" value="Thioredoxin-like"/>
    <property type="match status" value="1"/>
</dbReference>
<keyword evidence="1" id="KW-0732">Signal</keyword>
<reference evidence="2 3" key="1">
    <citation type="submission" date="2024-09" db="EMBL/GenBank/DDBJ databases">
        <authorList>
            <person name="Sun Q."/>
            <person name="Mori K."/>
        </authorList>
    </citation>
    <scope>NUCLEOTIDE SEQUENCE [LARGE SCALE GENOMIC DNA]</scope>
    <source>
        <strain evidence="2 3">NCAIM B.02610</strain>
    </source>
</reference>
<proteinExistence type="predicted"/>
<accession>A0ABV6KC12</accession>
<evidence type="ECO:0000313" key="2">
    <source>
        <dbReference type="EMBL" id="MFC0470585.1"/>
    </source>
</evidence>
<dbReference type="EMBL" id="JBHLUX010000024">
    <property type="protein sequence ID" value="MFC0470585.1"/>
    <property type="molecule type" value="Genomic_DNA"/>
</dbReference>
<evidence type="ECO:0008006" key="4">
    <source>
        <dbReference type="Google" id="ProtNLM"/>
    </source>
</evidence>
<feature type="chain" id="PRO_5045926329" description="Thioredoxin domain-containing protein" evidence="1">
    <location>
        <begin position="24"/>
        <end position="143"/>
    </location>
</feature>
<name>A0ABV6KC12_9BACI</name>
<dbReference type="RefSeq" id="WP_335959087.1">
    <property type="nucleotide sequence ID" value="NZ_JAXBLX010000004.1"/>
</dbReference>
<protein>
    <recommendedName>
        <fullName evidence="4">Thioredoxin domain-containing protein</fullName>
    </recommendedName>
</protein>
<feature type="signal peptide" evidence="1">
    <location>
        <begin position="1"/>
        <end position="23"/>
    </location>
</feature>
<dbReference type="Proteomes" id="UP001589838">
    <property type="component" value="Unassembled WGS sequence"/>
</dbReference>
<sequence length="143" mass="16515">MDKYIELMILSSILLLNSCFSQASSIENPIQQTEETITVLFSDSSTIQDEKTYYDALLELKQNYPSEMPSFFIIDANERDAIRYFNIDQFPTMLVLTGDKENLRMEGTFPKDEILANLIEIFHIDNEAKLPFLPPLLTYMKNG</sequence>
<dbReference type="Gene3D" id="3.40.30.10">
    <property type="entry name" value="Glutaredoxin"/>
    <property type="match status" value="1"/>
</dbReference>
<comment type="caution">
    <text evidence="2">The sequence shown here is derived from an EMBL/GenBank/DDBJ whole genome shotgun (WGS) entry which is preliminary data.</text>
</comment>